<feature type="non-terminal residue" evidence="2">
    <location>
        <position position="1"/>
    </location>
</feature>
<dbReference type="EMBL" id="KI964005">
    <property type="protein sequence ID" value="EUC44382.1"/>
    <property type="molecule type" value="Genomic_DNA"/>
</dbReference>
<evidence type="ECO:0000313" key="3">
    <source>
        <dbReference type="Proteomes" id="UP000054032"/>
    </source>
</evidence>
<name>W6YYG2_COCMI</name>
<keyword evidence="3" id="KW-1185">Reference proteome</keyword>
<proteinExistence type="predicted"/>
<reference evidence="2 3" key="1">
    <citation type="journal article" date="2013" name="PLoS Genet.">
        <title>Comparative genome structure, secondary metabolite, and effector coding capacity across Cochliobolus pathogens.</title>
        <authorList>
            <person name="Condon B.J."/>
            <person name="Leng Y."/>
            <person name="Wu D."/>
            <person name="Bushley K.E."/>
            <person name="Ohm R.A."/>
            <person name="Otillar R."/>
            <person name="Martin J."/>
            <person name="Schackwitz W."/>
            <person name="Grimwood J."/>
            <person name="MohdZainudin N."/>
            <person name="Xue C."/>
            <person name="Wang R."/>
            <person name="Manning V.A."/>
            <person name="Dhillon B."/>
            <person name="Tu Z.J."/>
            <person name="Steffenson B.J."/>
            <person name="Salamov A."/>
            <person name="Sun H."/>
            <person name="Lowry S."/>
            <person name="LaButti K."/>
            <person name="Han J."/>
            <person name="Copeland A."/>
            <person name="Lindquist E."/>
            <person name="Barry K."/>
            <person name="Schmutz J."/>
            <person name="Baker S.E."/>
            <person name="Ciuffetti L.M."/>
            <person name="Grigoriev I.V."/>
            <person name="Zhong S."/>
            <person name="Turgeon B.G."/>
        </authorList>
    </citation>
    <scope>NUCLEOTIDE SEQUENCE [LARGE SCALE GENOMIC DNA]</scope>
    <source>
        <strain evidence="2 3">ATCC 44560</strain>
    </source>
</reference>
<dbReference type="OrthoDB" id="3765226at2759"/>
<dbReference type="GeneID" id="19129231"/>
<feature type="region of interest" description="Disordered" evidence="1">
    <location>
        <begin position="28"/>
        <end position="54"/>
    </location>
</feature>
<organism evidence="2 3">
    <name type="scientific">Bipolaris oryzae ATCC 44560</name>
    <dbReference type="NCBI Taxonomy" id="930090"/>
    <lineage>
        <taxon>Eukaryota</taxon>
        <taxon>Fungi</taxon>
        <taxon>Dikarya</taxon>
        <taxon>Ascomycota</taxon>
        <taxon>Pezizomycotina</taxon>
        <taxon>Dothideomycetes</taxon>
        <taxon>Pleosporomycetidae</taxon>
        <taxon>Pleosporales</taxon>
        <taxon>Pleosporineae</taxon>
        <taxon>Pleosporaceae</taxon>
        <taxon>Bipolaris</taxon>
    </lineage>
</organism>
<evidence type="ECO:0000256" key="1">
    <source>
        <dbReference type="SAM" id="MobiDB-lite"/>
    </source>
</evidence>
<dbReference type="HOGENOM" id="CLU_3055848_0_0_1"/>
<dbReference type="KEGG" id="bor:COCMIDRAFT_98316"/>
<dbReference type="AlphaFoldDB" id="W6YYG2"/>
<dbReference type="Proteomes" id="UP000054032">
    <property type="component" value="Unassembled WGS sequence"/>
</dbReference>
<evidence type="ECO:0000313" key="2">
    <source>
        <dbReference type="EMBL" id="EUC44382.1"/>
    </source>
</evidence>
<sequence>ALASQATESPSEPAWETQFLESQPKAKITAHTNGVHAGTGSIADGAGAGASRST</sequence>
<accession>W6YYG2</accession>
<protein>
    <submittedName>
        <fullName evidence="2">Uncharacterized protein</fullName>
    </submittedName>
</protein>
<dbReference type="RefSeq" id="XP_007689094.1">
    <property type="nucleotide sequence ID" value="XM_007690904.1"/>
</dbReference>
<gene>
    <name evidence="2" type="ORF">COCMIDRAFT_98316</name>
</gene>